<evidence type="ECO:0000256" key="3">
    <source>
        <dbReference type="ARBA" id="ARBA00022824"/>
    </source>
</evidence>
<dbReference type="PANTHER" id="PTHR40787">
    <property type="entry name" value="SECRETED PROTEIN"/>
    <property type="match status" value="1"/>
</dbReference>
<feature type="domain" description="Sec39" evidence="6">
    <location>
        <begin position="13"/>
        <end position="792"/>
    </location>
</feature>
<sequence length="946" mass="104763">MADYSRLSGAHAILLATQFCARGDASSLPQLQARYPATLTTERLLRIILTFLPEITEPKEYVHVVQDLIDALPVSEGQDVDIAPVKDLSEDAARKRVRKIRLLPLRYPGDEDSQDPADLLTQFLIHRAHRIDSETSLQPLILDLLLPFYQRSSTIRTWLVSCLLPLLRFNYEYYPSQDKSCSVETLESLDGQTATNILLSISGTPRNDTDLIKNLRGLVGPWMYGSNRPKRQRFSQAARRNSIPLQGNIQADELSGWEYVNEWLLSRSLVDSEAVVGAFVNWDGPEDVDLGGYIDEHEGPPAEQLKELQYRFGQTGLAVIYQSPEVSLDKSIQILDRVGSLLGLEESLYTSNTSILPSVEFDTSQIQSASRATLFQNALLVPTNPLTYPSASSISFLSGLLLSLRTLGELGHPVPCRTATNICLHSNEDMQLFELRSMMASIGQQAKPGRDWRVVRQQLLWLRDWKSDTTRKASNADFHGLFWRAPQDVLEAEILKLLLEVREYDLAIDIYVKSISALDPAQVENAANESIFAAYDNASNGNRTRGRMQRAHEILQAFQPHFPGSSSLKQARALISATHALSFYSLTLQHGVPFQPVNLRVHPDPLSLIEKVLDQNSKSYTKLDDLLSIGRNLVQAGFAPRPADENTSHSHYTRIPVLSQDDVLITAERRIMSLAISSALSSNDFGTAYSYILTRLAPQTSSSTPSPSPLKDDITWRAVYNAGRYRPPTTPSTPPTLASQISNLTQRMELLSLSLTLAPTPDPLPEILGAWRRADEELSALRARENEEEDLWDTKGDKSTATSRALPGGFNNTQFDTEADLYETRQHHARRAARAAQHNRLDSEEAPMGLFEVARGAARALHKNVNSSFPLSGALPAASSLSSSISKLESEAESWDGDGENPSGSGGHEGERVRKRDVVSNMVTGGLASGIGWVLGAQPVNMNNRQ</sequence>
<protein>
    <submittedName>
        <fullName evidence="7">Sec39 domain-containing protein</fullName>
    </submittedName>
</protein>
<reference evidence="7 8" key="1">
    <citation type="submission" date="2024-07" db="EMBL/GenBank/DDBJ databases">
        <title>Section-level genome sequencing and comparative genomics of Aspergillus sections Usti and Cavernicolus.</title>
        <authorList>
            <consortium name="Lawrence Berkeley National Laboratory"/>
            <person name="Nybo J.L."/>
            <person name="Vesth T.C."/>
            <person name="Theobald S."/>
            <person name="Frisvad J.C."/>
            <person name="Larsen T.O."/>
            <person name="Kjaerboelling I."/>
            <person name="Rothschild-Mancinelli K."/>
            <person name="Lyhne E.K."/>
            <person name="Kogle M.E."/>
            <person name="Barry K."/>
            <person name="Clum A."/>
            <person name="Na H."/>
            <person name="Ledsgaard L."/>
            <person name="Lin J."/>
            <person name="Lipzen A."/>
            <person name="Kuo A."/>
            <person name="Riley R."/>
            <person name="Mondo S."/>
            <person name="Labutti K."/>
            <person name="Haridas S."/>
            <person name="Pangalinan J."/>
            <person name="Salamov A.A."/>
            <person name="Simmons B.A."/>
            <person name="Magnuson J.K."/>
            <person name="Chen J."/>
            <person name="Drula E."/>
            <person name="Henrissat B."/>
            <person name="Wiebenga A."/>
            <person name="Lubbers R.J."/>
            <person name="Gomes A.C."/>
            <person name="Makela M.R."/>
            <person name="Stajich J."/>
            <person name="Grigoriev I.V."/>
            <person name="Mortensen U.H."/>
            <person name="De Vries R.P."/>
            <person name="Baker S.E."/>
            <person name="Andersen M.R."/>
        </authorList>
    </citation>
    <scope>NUCLEOTIDE SEQUENCE [LARGE SCALE GENOMIC DNA]</scope>
    <source>
        <strain evidence="7 8">CBS 123904</strain>
    </source>
</reference>
<keyword evidence="3" id="KW-0256">Endoplasmic reticulum</keyword>
<gene>
    <name evidence="7" type="ORF">BJY01DRAFT_261156</name>
</gene>
<comment type="subcellular location">
    <subcellularLocation>
        <location evidence="1">Endoplasmic reticulum</location>
    </subcellularLocation>
</comment>
<dbReference type="PANTHER" id="PTHR40787:SF3">
    <property type="entry name" value="PROTEIN TRANSPORT PROTEIN SEC39"/>
    <property type="match status" value="1"/>
</dbReference>
<dbReference type="InterPro" id="IPR013244">
    <property type="entry name" value="Sec39_domain"/>
</dbReference>
<proteinExistence type="predicted"/>
<evidence type="ECO:0000259" key="6">
    <source>
        <dbReference type="Pfam" id="PF08314"/>
    </source>
</evidence>
<keyword evidence="8" id="KW-1185">Reference proteome</keyword>
<name>A0ABR4IQ46_9EURO</name>
<evidence type="ECO:0000256" key="2">
    <source>
        <dbReference type="ARBA" id="ARBA00022448"/>
    </source>
</evidence>
<evidence type="ECO:0000313" key="7">
    <source>
        <dbReference type="EMBL" id="KAL2829850.1"/>
    </source>
</evidence>
<accession>A0ABR4IQ46</accession>
<dbReference type="EMBL" id="JBFXLU010000322">
    <property type="protein sequence ID" value="KAL2829850.1"/>
    <property type="molecule type" value="Genomic_DNA"/>
</dbReference>
<dbReference type="Pfam" id="PF08314">
    <property type="entry name" value="Sec39"/>
    <property type="match status" value="1"/>
</dbReference>
<evidence type="ECO:0000256" key="4">
    <source>
        <dbReference type="ARBA" id="ARBA00022927"/>
    </source>
</evidence>
<keyword evidence="2" id="KW-0813">Transport</keyword>
<feature type="region of interest" description="Disordered" evidence="5">
    <location>
        <begin position="785"/>
        <end position="814"/>
    </location>
</feature>
<keyword evidence="4" id="KW-0653">Protein transport</keyword>
<evidence type="ECO:0000256" key="1">
    <source>
        <dbReference type="ARBA" id="ARBA00004240"/>
    </source>
</evidence>
<feature type="region of interest" description="Disordered" evidence="5">
    <location>
        <begin position="889"/>
        <end position="914"/>
    </location>
</feature>
<comment type="caution">
    <text evidence="7">The sequence shown here is derived from an EMBL/GenBank/DDBJ whole genome shotgun (WGS) entry which is preliminary data.</text>
</comment>
<organism evidence="7 8">
    <name type="scientific">Aspergillus pseudoustus</name>
    <dbReference type="NCBI Taxonomy" id="1810923"/>
    <lineage>
        <taxon>Eukaryota</taxon>
        <taxon>Fungi</taxon>
        <taxon>Dikarya</taxon>
        <taxon>Ascomycota</taxon>
        <taxon>Pezizomycotina</taxon>
        <taxon>Eurotiomycetes</taxon>
        <taxon>Eurotiomycetidae</taxon>
        <taxon>Eurotiales</taxon>
        <taxon>Aspergillaceae</taxon>
        <taxon>Aspergillus</taxon>
        <taxon>Aspergillus subgen. Nidulantes</taxon>
    </lineage>
</organism>
<dbReference type="Proteomes" id="UP001610446">
    <property type="component" value="Unassembled WGS sequence"/>
</dbReference>
<evidence type="ECO:0000313" key="8">
    <source>
        <dbReference type="Proteomes" id="UP001610446"/>
    </source>
</evidence>
<evidence type="ECO:0000256" key="5">
    <source>
        <dbReference type="SAM" id="MobiDB-lite"/>
    </source>
</evidence>